<sequence length="131" mass="13119">HAAAVKLGEAKDAAGARIGEAKQAVAGKVDRARQKAADLQHEASAKFGSSVEAAHLHHPVSDLLAAGRSAFARSPVKSPTGTSSASKLPSPTKPGSGARLAASPTGVKLPSPAGEKVPIGANMPDEEVMTL</sequence>
<feature type="non-terminal residue" evidence="2">
    <location>
        <position position="1"/>
    </location>
</feature>
<evidence type="ECO:0000313" key="2">
    <source>
        <dbReference type="EMBL" id="KAG5459356.1"/>
    </source>
</evidence>
<name>A0A8H7ZTR7_9FUNG</name>
<comment type="caution">
    <text evidence="2">The sequence shown here is derived from an EMBL/GenBank/DDBJ whole genome shotgun (WGS) entry which is preliminary data.</text>
</comment>
<organism evidence="2 3">
    <name type="scientific">Olpidium bornovanus</name>
    <dbReference type="NCBI Taxonomy" id="278681"/>
    <lineage>
        <taxon>Eukaryota</taxon>
        <taxon>Fungi</taxon>
        <taxon>Fungi incertae sedis</taxon>
        <taxon>Olpidiomycota</taxon>
        <taxon>Olpidiomycotina</taxon>
        <taxon>Olpidiomycetes</taxon>
        <taxon>Olpidiales</taxon>
        <taxon>Olpidiaceae</taxon>
        <taxon>Olpidium</taxon>
    </lineage>
</organism>
<evidence type="ECO:0000313" key="3">
    <source>
        <dbReference type="Proteomes" id="UP000673691"/>
    </source>
</evidence>
<evidence type="ECO:0000256" key="1">
    <source>
        <dbReference type="SAM" id="MobiDB-lite"/>
    </source>
</evidence>
<reference evidence="2 3" key="1">
    <citation type="journal article" name="Sci. Rep.">
        <title>Genome-scale phylogenetic analyses confirm Olpidium as the closest living zoosporic fungus to the non-flagellated, terrestrial fungi.</title>
        <authorList>
            <person name="Chang Y."/>
            <person name="Rochon D."/>
            <person name="Sekimoto S."/>
            <person name="Wang Y."/>
            <person name="Chovatia M."/>
            <person name="Sandor L."/>
            <person name="Salamov A."/>
            <person name="Grigoriev I.V."/>
            <person name="Stajich J.E."/>
            <person name="Spatafora J.W."/>
        </authorList>
    </citation>
    <scope>NUCLEOTIDE SEQUENCE [LARGE SCALE GENOMIC DNA]</scope>
    <source>
        <strain evidence="2">S191</strain>
    </source>
</reference>
<gene>
    <name evidence="2" type="ORF">BJ554DRAFT_247</name>
</gene>
<protein>
    <submittedName>
        <fullName evidence="2">Uncharacterized protein</fullName>
    </submittedName>
</protein>
<dbReference type="EMBL" id="JAEFCI010006974">
    <property type="protein sequence ID" value="KAG5459356.1"/>
    <property type="molecule type" value="Genomic_DNA"/>
</dbReference>
<dbReference type="AlphaFoldDB" id="A0A8H7ZTR7"/>
<proteinExistence type="predicted"/>
<dbReference type="Proteomes" id="UP000673691">
    <property type="component" value="Unassembled WGS sequence"/>
</dbReference>
<feature type="region of interest" description="Disordered" evidence="1">
    <location>
        <begin position="73"/>
        <end position="131"/>
    </location>
</feature>
<feature type="compositionally biased region" description="Polar residues" evidence="1">
    <location>
        <begin position="77"/>
        <end position="89"/>
    </location>
</feature>
<keyword evidence="3" id="KW-1185">Reference proteome</keyword>
<accession>A0A8H7ZTR7</accession>